<evidence type="ECO:0000313" key="1">
    <source>
        <dbReference type="EMBL" id="OYR59847.1"/>
    </source>
</evidence>
<protein>
    <submittedName>
        <fullName evidence="1">Uncharacterized protein</fullName>
    </submittedName>
</protein>
<comment type="caution">
    <text evidence="1">The sequence shown here is derived from an EMBL/GenBank/DDBJ whole genome shotgun (WGS) entry which is preliminary data.</text>
</comment>
<name>A0A256IUR3_HALEZ</name>
<dbReference type="RefSeq" id="WP_094580163.1">
    <property type="nucleotide sequence ID" value="NZ_NHOW01000129.1"/>
</dbReference>
<reference evidence="1 2" key="1">
    <citation type="journal article" date="2014" name="Front. Microbiol.">
        <title>Population and genomic analysis of the genus Halorubrum.</title>
        <authorList>
            <person name="Fullmer M.S."/>
            <person name="Soucy S.M."/>
            <person name="Swithers K.S."/>
            <person name="Makkay A.M."/>
            <person name="Wheeler R."/>
            <person name="Ventosa A."/>
            <person name="Gogarten J.P."/>
            <person name="Papke R.T."/>
        </authorList>
    </citation>
    <scope>NUCLEOTIDE SEQUENCE [LARGE SCALE GENOMIC DNA]</scope>
    <source>
        <strain evidence="1 2">LD3</strain>
    </source>
</reference>
<sequence length="74" mass="7261">MAVPILAGLLSGPIMRLLALLALGAVVVFVAPDVLDMVLEAGGDAVGAVGDALGGAIDGALEELRSLIIGDLLP</sequence>
<gene>
    <name evidence="1" type="ORF">DJ83_11175</name>
</gene>
<dbReference type="Proteomes" id="UP000216409">
    <property type="component" value="Unassembled WGS sequence"/>
</dbReference>
<dbReference type="AlphaFoldDB" id="A0A256IUR3"/>
<accession>A0A256IUR3</accession>
<organism evidence="1 2">
    <name type="scientific">Halorubrum ezzemoulense</name>
    <name type="common">Halorubrum chaoviator</name>
    <dbReference type="NCBI Taxonomy" id="337243"/>
    <lineage>
        <taxon>Archaea</taxon>
        <taxon>Methanobacteriati</taxon>
        <taxon>Methanobacteriota</taxon>
        <taxon>Stenosarchaea group</taxon>
        <taxon>Halobacteria</taxon>
        <taxon>Halobacteriales</taxon>
        <taxon>Haloferacaceae</taxon>
        <taxon>Halorubrum</taxon>
    </lineage>
</organism>
<evidence type="ECO:0000313" key="2">
    <source>
        <dbReference type="Proteomes" id="UP000216409"/>
    </source>
</evidence>
<dbReference type="EMBL" id="NHOW01000129">
    <property type="protein sequence ID" value="OYR59847.1"/>
    <property type="molecule type" value="Genomic_DNA"/>
</dbReference>
<proteinExistence type="predicted"/>